<dbReference type="InterPro" id="IPR012807">
    <property type="entry name" value="Anti-sigma_ChrR"/>
</dbReference>
<dbReference type="AlphaFoldDB" id="A0A6J4Q688"/>
<dbReference type="InterPro" id="IPR011051">
    <property type="entry name" value="RmlC_Cupin_sf"/>
</dbReference>
<dbReference type="NCBIfam" id="TIGR02451">
    <property type="entry name" value="anti_sig_ChrR"/>
    <property type="match status" value="1"/>
</dbReference>
<accession>A0A6J4Q688</accession>
<dbReference type="Gene3D" id="1.10.10.1320">
    <property type="entry name" value="Anti-sigma factor, zinc-finger domain"/>
    <property type="match status" value="1"/>
</dbReference>
<protein>
    <recommendedName>
        <fullName evidence="1">ChrR-like cupin domain-containing protein</fullName>
    </recommendedName>
</protein>
<dbReference type="SUPFAM" id="SSF51182">
    <property type="entry name" value="RmlC-like cupins"/>
    <property type="match status" value="1"/>
</dbReference>
<reference evidence="2" key="1">
    <citation type="submission" date="2020-02" db="EMBL/GenBank/DDBJ databases">
        <authorList>
            <person name="Meier V. D."/>
        </authorList>
    </citation>
    <scope>NUCLEOTIDE SEQUENCE</scope>
    <source>
        <strain evidence="2">AVDCRST_MAG51</strain>
    </source>
</reference>
<dbReference type="CDD" id="cd20301">
    <property type="entry name" value="cupin_ChrR"/>
    <property type="match status" value="1"/>
</dbReference>
<dbReference type="InterPro" id="IPR014710">
    <property type="entry name" value="RmlC-like_jellyroll"/>
</dbReference>
<dbReference type="InterPro" id="IPR025979">
    <property type="entry name" value="ChrR-like_cupin_dom"/>
</dbReference>
<organism evidence="2">
    <name type="scientific">uncultured Ramlibacter sp</name>
    <dbReference type="NCBI Taxonomy" id="260755"/>
    <lineage>
        <taxon>Bacteria</taxon>
        <taxon>Pseudomonadati</taxon>
        <taxon>Pseudomonadota</taxon>
        <taxon>Betaproteobacteria</taxon>
        <taxon>Burkholderiales</taxon>
        <taxon>Comamonadaceae</taxon>
        <taxon>Ramlibacter</taxon>
        <taxon>environmental samples</taxon>
    </lineage>
</organism>
<evidence type="ECO:0000259" key="1">
    <source>
        <dbReference type="Pfam" id="PF12973"/>
    </source>
</evidence>
<evidence type="ECO:0000313" key="2">
    <source>
        <dbReference type="EMBL" id="CAA9431641.1"/>
    </source>
</evidence>
<proteinExistence type="predicted"/>
<dbReference type="EMBL" id="CADCUX010000573">
    <property type="protein sequence ID" value="CAA9431641.1"/>
    <property type="molecule type" value="Genomic_DNA"/>
</dbReference>
<dbReference type="InterPro" id="IPR041916">
    <property type="entry name" value="Anti_sigma_zinc_sf"/>
</dbReference>
<dbReference type="Pfam" id="PF12973">
    <property type="entry name" value="Cupin_7"/>
    <property type="match status" value="1"/>
</dbReference>
<dbReference type="Gene3D" id="2.60.120.10">
    <property type="entry name" value="Jelly Rolls"/>
    <property type="match status" value="1"/>
</dbReference>
<sequence length="221" mass="23674">MILHHPDEDLLLSMAAGRLPAGQALVVAVHLDSCPQCRTLLRSLEAVGGTMLDCLEPQPLLPEALACTLQRIAGVEQRARLLRPTPSPAPVGPPLPEGVTWPASLRGSRTTRWYWMGPGRRFARVQLPHEPGESLLLLSMAAGRSLPAHGHHQLELTQVLCGALEAGGQVFGRGDFMAADQEVHHRPVVQPGEECICLTWVKGGLRFDGPIAGAVGGWLGV</sequence>
<feature type="domain" description="ChrR-like cupin" evidence="1">
    <location>
        <begin position="110"/>
        <end position="199"/>
    </location>
</feature>
<gene>
    <name evidence="2" type="ORF">AVDCRST_MAG51-2678</name>
</gene>
<name>A0A6J4Q688_9BURK</name>